<comment type="subcellular location">
    <subcellularLocation>
        <location evidence="8">Cell membrane</location>
        <topology evidence="8">Multi-pass membrane protein</topology>
    </subcellularLocation>
    <subcellularLocation>
        <location evidence="2">Membrane</location>
        <topology evidence="2">Multi-pass membrane protein</topology>
    </subcellularLocation>
</comment>
<feature type="transmembrane region" description="Helical" evidence="8">
    <location>
        <begin position="142"/>
        <end position="166"/>
    </location>
</feature>
<evidence type="ECO:0000313" key="10">
    <source>
        <dbReference type="Proteomes" id="UP000016927"/>
    </source>
</evidence>
<sequence length="426" mass="48772">MDKEKFISKRRTFKDAWAFILYLVYTIGCNSWLIMLKMESKATFFNLNYQLLSVLTISTLIIIILSFLMFSFLCEITMKVSVFFFPIAQFVRLCLLSEKKPSEVYFAIFSIMFSIGVIYLYWRQIPVVSKVLSYTTRICLNHFSSCLFGIAICSLVQIFQIFITYSVMLSLDAKRSTFVLYAVFLNLFWTLANFSYFFKVYISSLVAFHFINSGAKVFNDSMKNAMYALGSISYGGLIMALIKTCDLIVQNERNGSDEDRNVFSKIMMKILSFFFRHIIHFIEFANEFSMSYIAVHGCGYKEAVIESFKLIEGTSSIALGGMVLIKMMLGIFSLIMMCVTFALLYYTVGQNIKFDFNDHLFLFSFISTIVGCCVVYYVTMSTIISSYLGLIFLYIEQPSLISDMNPDIASALQKPISDANAPEVEQ</sequence>
<keyword evidence="5 8" id="KW-0812">Transmembrane</keyword>
<dbReference type="InterPro" id="IPR007603">
    <property type="entry name" value="Choline_transptr-like"/>
</dbReference>
<feature type="transmembrane region" description="Helical" evidence="8">
    <location>
        <begin position="47"/>
        <end position="70"/>
    </location>
</feature>
<protein>
    <recommendedName>
        <fullName evidence="4 8">Protein PNS1</fullName>
    </recommendedName>
</protein>
<evidence type="ECO:0000256" key="4">
    <source>
        <dbReference type="ARBA" id="ARBA00015388"/>
    </source>
</evidence>
<feature type="transmembrane region" description="Helical" evidence="8">
    <location>
        <begin position="16"/>
        <end position="35"/>
    </location>
</feature>
<feature type="transmembrane region" description="Helical" evidence="8">
    <location>
        <begin position="360"/>
        <end position="378"/>
    </location>
</feature>
<evidence type="ECO:0000256" key="8">
    <source>
        <dbReference type="RuleBase" id="RU368066"/>
    </source>
</evidence>
<dbReference type="GO" id="GO:0022857">
    <property type="term" value="F:transmembrane transporter activity"/>
    <property type="evidence" value="ECO:0007669"/>
    <property type="project" value="UniProtKB-UniRule"/>
</dbReference>
<comment type="function">
    <text evidence="1 8">Probably involved in transport through the plasma membrane.</text>
</comment>
<evidence type="ECO:0000256" key="2">
    <source>
        <dbReference type="ARBA" id="ARBA00004141"/>
    </source>
</evidence>
<dbReference type="GO" id="GO:0005886">
    <property type="term" value="C:plasma membrane"/>
    <property type="evidence" value="ECO:0007669"/>
    <property type="project" value="UniProtKB-SubCell"/>
</dbReference>
<evidence type="ECO:0000256" key="3">
    <source>
        <dbReference type="ARBA" id="ARBA00007168"/>
    </source>
</evidence>
<dbReference type="Pfam" id="PF04515">
    <property type="entry name" value="Choline_transpo"/>
    <property type="match status" value="1"/>
</dbReference>
<feature type="transmembrane region" description="Helical" evidence="8">
    <location>
        <begin position="225"/>
        <end position="242"/>
    </location>
</feature>
<evidence type="ECO:0000256" key="6">
    <source>
        <dbReference type="ARBA" id="ARBA00022989"/>
    </source>
</evidence>
<feature type="transmembrane region" description="Helical" evidence="8">
    <location>
        <begin position="178"/>
        <end position="198"/>
    </location>
</feature>
<accession>R0MFU5</accession>
<comment type="similarity">
    <text evidence="3 8">Belongs to the CTL (choline transporter-like) family.</text>
</comment>
<dbReference type="VEuPathDB" id="MicrosporidiaDB:NBO_1000gi001"/>
<dbReference type="OMA" id="SAAHTIM"/>
<evidence type="ECO:0000256" key="1">
    <source>
        <dbReference type="ARBA" id="ARBA00002957"/>
    </source>
</evidence>
<evidence type="ECO:0000256" key="5">
    <source>
        <dbReference type="ARBA" id="ARBA00022692"/>
    </source>
</evidence>
<proteinExistence type="inferred from homology"/>
<keyword evidence="7 8" id="KW-0472">Membrane</keyword>
<dbReference type="OrthoDB" id="44736at2759"/>
<evidence type="ECO:0000256" key="7">
    <source>
        <dbReference type="ARBA" id="ARBA00023136"/>
    </source>
</evidence>
<gene>
    <name evidence="9" type="ORF">NBO_1000gi001</name>
</gene>
<reference evidence="9 10" key="1">
    <citation type="journal article" date="2013" name="BMC Genomics">
        <title>Comparative genomics of parasitic silkworm microsporidia reveal an association between genome expansion and host adaptation.</title>
        <authorList>
            <person name="Pan G."/>
            <person name="Xu J."/>
            <person name="Li T."/>
            <person name="Xia Q."/>
            <person name="Liu S.L."/>
            <person name="Zhang G."/>
            <person name="Li S."/>
            <person name="Li C."/>
            <person name="Liu H."/>
            <person name="Yang L."/>
            <person name="Liu T."/>
            <person name="Zhang X."/>
            <person name="Wu Z."/>
            <person name="Fan W."/>
            <person name="Dang X."/>
            <person name="Xiang H."/>
            <person name="Tao M."/>
            <person name="Li Y."/>
            <person name="Hu J."/>
            <person name="Li Z."/>
            <person name="Lin L."/>
            <person name="Luo J."/>
            <person name="Geng L."/>
            <person name="Wang L."/>
            <person name="Long M."/>
            <person name="Wan Y."/>
            <person name="He N."/>
            <person name="Zhang Z."/>
            <person name="Lu C."/>
            <person name="Keeling P.J."/>
            <person name="Wang J."/>
            <person name="Xiang Z."/>
            <person name="Zhou Z."/>
        </authorList>
    </citation>
    <scope>NUCLEOTIDE SEQUENCE [LARGE SCALE GENOMIC DNA]</scope>
    <source>
        <strain evidence="10">CQ1 / CVCC 102059</strain>
    </source>
</reference>
<dbReference type="PANTHER" id="PTHR12385">
    <property type="entry name" value="CHOLINE TRANSPORTER-LIKE (SLC FAMILY 44)"/>
    <property type="match status" value="1"/>
</dbReference>
<keyword evidence="10" id="KW-1185">Reference proteome</keyword>
<dbReference type="HOGENOM" id="CLU_056395_0_0_1"/>
<dbReference type="STRING" id="578461.R0MFU5"/>
<feature type="transmembrane region" description="Helical" evidence="8">
    <location>
        <begin position="262"/>
        <end position="282"/>
    </location>
</feature>
<organism evidence="9 10">
    <name type="scientific">Nosema bombycis (strain CQ1 / CVCC 102059)</name>
    <name type="common">Microsporidian parasite</name>
    <name type="synonym">Pebrine of silkworm</name>
    <dbReference type="NCBI Taxonomy" id="578461"/>
    <lineage>
        <taxon>Eukaryota</taxon>
        <taxon>Fungi</taxon>
        <taxon>Fungi incertae sedis</taxon>
        <taxon>Microsporidia</taxon>
        <taxon>Nosematidae</taxon>
        <taxon>Nosema</taxon>
    </lineage>
</organism>
<dbReference type="PANTHER" id="PTHR12385:SF4">
    <property type="entry name" value="PROTEIN PNS1"/>
    <property type="match status" value="1"/>
</dbReference>
<keyword evidence="6 8" id="KW-1133">Transmembrane helix</keyword>
<dbReference type="EMBL" id="KB909907">
    <property type="protein sequence ID" value="EOB11628.1"/>
    <property type="molecule type" value="Genomic_DNA"/>
</dbReference>
<dbReference type="AlphaFoldDB" id="R0MFU5"/>
<name>R0MFU5_NOSB1</name>
<evidence type="ECO:0000313" key="9">
    <source>
        <dbReference type="EMBL" id="EOB11628.1"/>
    </source>
</evidence>
<feature type="transmembrane region" description="Helical" evidence="8">
    <location>
        <begin position="323"/>
        <end position="348"/>
    </location>
</feature>
<dbReference type="Proteomes" id="UP000016927">
    <property type="component" value="Unassembled WGS sequence"/>
</dbReference>
<feature type="transmembrane region" description="Helical" evidence="8">
    <location>
        <begin position="104"/>
        <end position="122"/>
    </location>
</feature>